<dbReference type="EMBL" id="CADCST010000117">
    <property type="protein sequence ID" value="CAA9201556.1"/>
    <property type="molecule type" value="Genomic_DNA"/>
</dbReference>
<keyword evidence="3" id="KW-1185">Reference proteome</keyword>
<evidence type="ECO:0000313" key="2">
    <source>
        <dbReference type="EMBL" id="CAA9201556.1"/>
    </source>
</evidence>
<organism evidence="2 3">
    <name type="scientific">Flavobacterium collinsii</name>
    <dbReference type="NCBI Taxonomy" id="1114861"/>
    <lineage>
        <taxon>Bacteria</taxon>
        <taxon>Pseudomonadati</taxon>
        <taxon>Bacteroidota</taxon>
        <taxon>Flavobacteriia</taxon>
        <taxon>Flavobacteriales</taxon>
        <taxon>Flavobacteriaceae</taxon>
        <taxon>Flavobacterium</taxon>
    </lineage>
</organism>
<comment type="caution">
    <text evidence="2">The sequence shown here is derived from an EMBL/GenBank/DDBJ whole genome shotgun (WGS) entry which is preliminary data.</text>
</comment>
<dbReference type="NCBIfam" id="NF047658">
    <property type="entry name" value="HYC_CC_PP"/>
    <property type="match status" value="1"/>
</dbReference>
<proteinExistence type="predicted"/>
<keyword evidence="1" id="KW-0812">Transmembrane</keyword>
<name>A0ABN7ERR1_9FLAO</name>
<keyword evidence="1" id="KW-1133">Transmembrane helix</keyword>
<evidence type="ECO:0000256" key="1">
    <source>
        <dbReference type="SAM" id="Phobius"/>
    </source>
</evidence>
<accession>A0ABN7ERR1</accession>
<evidence type="ECO:0000313" key="3">
    <source>
        <dbReference type="Proteomes" id="UP000474567"/>
    </source>
</evidence>
<dbReference type="Proteomes" id="UP000474567">
    <property type="component" value="Unassembled WGS sequence"/>
</dbReference>
<dbReference type="InterPro" id="IPR058512">
    <property type="entry name" value="DUF8199"/>
</dbReference>
<sequence length="156" mass="17831">MQNSAKILQHLYDIIEQPLQLIMRKALLILLSVFYLVLSSGFTTITHFCKGVQQETNLFGDIPVGKVCPKCVAKNQQKSKDCCKHKAQFHKVTEKVHQTAPSDLVPKFIGIALPIHFYDVVFGSYSPKVNKAEYSFSSFIPIRNNPLYIFYCVYRI</sequence>
<feature type="transmembrane region" description="Helical" evidence="1">
    <location>
        <begin position="26"/>
        <end position="48"/>
    </location>
</feature>
<dbReference type="Pfam" id="PF26622">
    <property type="entry name" value="DUF8199"/>
    <property type="match status" value="1"/>
</dbReference>
<gene>
    <name evidence="2" type="ORF">FLACOL7796_03826</name>
</gene>
<evidence type="ECO:0008006" key="4">
    <source>
        <dbReference type="Google" id="ProtNLM"/>
    </source>
</evidence>
<protein>
    <recommendedName>
        <fullName evidence="4">Transmembrane protein</fullName>
    </recommendedName>
</protein>
<keyword evidence="1" id="KW-0472">Membrane</keyword>
<reference evidence="2 3" key="1">
    <citation type="submission" date="2020-02" db="EMBL/GenBank/DDBJ databases">
        <authorList>
            <person name="Criscuolo A."/>
        </authorList>
    </citation>
    <scope>NUCLEOTIDE SEQUENCE [LARGE SCALE GENOMIC DNA]</scope>
    <source>
        <strain evidence="2">CECT7796</strain>
    </source>
</reference>
<dbReference type="InterPro" id="IPR058060">
    <property type="entry name" value="HYC_CC_PP"/>
</dbReference>